<gene>
    <name evidence="3" type="ORF">B0I36DRAFT_48587</name>
</gene>
<keyword evidence="1" id="KW-0472">Membrane</keyword>
<dbReference type="GeneID" id="70192486"/>
<reference evidence="3" key="1">
    <citation type="journal article" date="2021" name="Nat. Commun.">
        <title>Genetic determinants of endophytism in the Arabidopsis root mycobiome.</title>
        <authorList>
            <person name="Mesny F."/>
            <person name="Miyauchi S."/>
            <person name="Thiergart T."/>
            <person name="Pickel B."/>
            <person name="Atanasova L."/>
            <person name="Karlsson M."/>
            <person name="Huettel B."/>
            <person name="Barry K.W."/>
            <person name="Haridas S."/>
            <person name="Chen C."/>
            <person name="Bauer D."/>
            <person name="Andreopoulos W."/>
            <person name="Pangilinan J."/>
            <person name="LaButti K."/>
            <person name="Riley R."/>
            <person name="Lipzen A."/>
            <person name="Clum A."/>
            <person name="Drula E."/>
            <person name="Henrissat B."/>
            <person name="Kohler A."/>
            <person name="Grigoriev I.V."/>
            <person name="Martin F.M."/>
            <person name="Hacquard S."/>
        </authorList>
    </citation>
    <scope>NUCLEOTIDE SEQUENCE</scope>
    <source>
        <strain evidence="3">MPI-CAGE-CH-0230</strain>
    </source>
</reference>
<feature type="transmembrane region" description="Helical" evidence="1">
    <location>
        <begin position="244"/>
        <end position="262"/>
    </location>
</feature>
<evidence type="ECO:0000313" key="4">
    <source>
        <dbReference type="Proteomes" id="UP000756346"/>
    </source>
</evidence>
<keyword evidence="4" id="KW-1185">Reference proteome</keyword>
<evidence type="ECO:0000313" key="3">
    <source>
        <dbReference type="EMBL" id="KAH7014191.1"/>
    </source>
</evidence>
<sequence length="275" mass="31058">MSATWARVRNWFLFHPQSEVDIELGKAQSFPDGYPQYTALLATHSPWMIFRRFDKVGARILLLKQDKISVLEEKLEDIDQNERSLLFLGKSRSDRNEDRKVILQQLETAINNYDEFAQSFSRALNLQAANARDVTSLHNWIEGTGCLYEAETAYLSHQDELVALAPQADNTLLKLETSIEDFLIRWRRPAGNPYGIDLRPNQVYMHAGQHIHHLGRMALVLAVALLMMGPVVVCNLVNAQATRIAIIGFSIATYLAMISSFTKARTLELTVAAAT</sequence>
<protein>
    <recommendedName>
        <fullName evidence="2">DUF6594 domain-containing protein</fullName>
    </recommendedName>
</protein>
<dbReference type="PANTHER" id="PTHR34502">
    <property type="entry name" value="DUF6594 DOMAIN-CONTAINING PROTEIN-RELATED"/>
    <property type="match status" value="1"/>
</dbReference>
<dbReference type="Pfam" id="PF20237">
    <property type="entry name" value="DUF6594"/>
    <property type="match status" value="1"/>
</dbReference>
<name>A0A9P9BJ21_9PEZI</name>
<organism evidence="3 4">
    <name type="scientific">Microdochium trichocladiopsis</name>
    <dbReference type="NCBI Taxonomy" id="1682393"/>
    <lineage>
        <taxon>Eukaryota</taxon>
        <taxon>Fungi</taxon>
        <taxon>Dikarya</taxon>
        <taxon>Ascomycota</taxon>
        <taxon>Pezizomycotina</taxon>
        <taxon>Sordariomycetes</taxon>
        <taxon>Xylariomycetidae</taxon>
        <taxon>Xylariales</taxon>
        <taxon>Microdochiaceae</taxon>
        <taxon>Microdochium</taxon>
    </lineage>
</organism>
<dbReference type="EMBL" id="JAGTJQ010000013">
    <property type="protein sequence ID" value="KAH7014191.1"/>
    <property type="molecule type" value="Genomic_DNA"/>
</dbReference>
<dbReference type="RefSeq" id="XP_046005158.1">
    <property type="nucleotide sequence ID" value="XM_046162940.1"/>
</dbReference>
<dbReference type="PANTHER" id="PTHR34502:SF5">
    <property type="entry name" value="DUF6594 DOMAIN-CONTAINING PROTEIN"/>
    <property type="match status" value="1"/>
</dbReference>
<dbReference type="AlphaFoldDB" id="A0A9P9BJ21"/>
<evidence type="ECO:0000259" key="2">
    <source>
        <dbReference type="Pfam" id="PF20237"/>
    </source>
</evidence>
<feature type="transmembrane region" description="Helical" evidence="1">
    <location>
        <begin position="218"/>
        <end position="238"/>
    </location>
</feature>
<keyword evidence="1" id="KW-0812">Transmembrane</keyword>
<comment type="caution">
    <text evidence="3">The sequence shown here is derived from an EMBL/GenBank/DDBJ whole genome shotgun (WGS) entry which is preliminary data.</text>
</comment>
<keyword evidence="1" id="KW-1133">Transmembrane helix</keyword>
<evidence type="ECO:0000256" key="1">
    <source>
        <dbReference type="SAM" id="Phobius"/>
    </source>
</evidence>
<dbReference type="OrthoDB" id="5341582at2759"/>
<accession>A0A9P9BJ21</accession>
<proteinExistence type="predicted"/>
<dbReference type="InterPro" id="IPR046529">
    <property type="entry name" value="DUF6594"/>
</dbReference>
<feature type="domain" description="DUF6594" evidence="2">
    <location>
        <begin position="34"/>
        <end position="275"/>
    </location>
</feature>
<dbReference type="Proteomes" id="UP000756346">
    <property type="component" value="Unassembled WGS sequence"/>
</dbReference>